<evidence type="ECO:0000256" key="6">
    <source>
        <dbReference type="ARBA" id="ARBA00023288"/>
    </source>
</evidence>
<dbReference type="OrthoDB" id="272512at2759"/>
<dbReference type="EMBL" id="CAJOBI010310740">
    <property type="protein sequence ID" value="CAF5170470.1"/>
    <property type="molecule type" value="Genomic_DNA"/>
</dbReference>
<dbReference type="Proteomes" id="UP000681720">
    <property type="component" value="Unassembled WGS sequence"/>
</dbReference>
<feature type="domain" description="EF-hand" evidence="7">
    <location>
        <begin position="77"/>
        <end position="112"/>
    </location>
</feature>
<name>A0A816H8C8_9BILA</name>
<dbReference type="SMART" id="SM00054">
    <property type="entry name" value="EFh"/>
    <property type="match status" value="3"/>
</dbReference>
<evidence type="ECO:0000313" key="14">
    <source>
        <dbReference type="Proteomes" id="UP000663834"/>
    </source>
</evidence>
<dbReference type="InterPro" id="IPR018247">
    <property type="entry name" value="EF_Hand_1_Ca_BS"/>
</dbReference>
<feature type="domain" description="EF-hand" evidence="7">
    <location>
        <begin position="113"/>
        <end position="148"/>
    </location>
</feature>
<evidence type="ECO:0000313" key="13">
    <source>
        <dbReference type="EMBL" id="CAF5170470.1"/>
    </source>
</evidence>
<dbReference type="Proteomes" id="UP000663856">
    <property type="component" value="Unassembled WGS sequence"/>
</dbReference>
<keyword evidence="3" id="KW-0479">Metal-binding</keyword>
<evidence type="ECO:0000256" key="5">
    <source>
        <dbReference type="ARBA" id="ARBA00022837"/>
    </source>
</evidence>
<evidence type="ECO:0000259" key="7">
    <source>
        <dbReference type="PROSITE" id="PS50222"/>
    </source>
</evidence>
<evidence type="ECO:0000256" key="1">
    <source>
        <dbReference type="ARBA" id="ARBA00006049"/>
    </source>
</evidence>
<evidence type="ECO:0000256" key="2">
    <source>
        <dbReference type="ARBA" id="ARBA00022707"/>
    </source>
</evidence>
<keyword evidence="4" id="KW-0677">Repeat</keyword>
<dbReference type="PROSITE" id="PS00018">
    <property type="entry name" value="EF_HAND_1"/>
    <property type="match status" value="2"/>
</dbReference>
<dbReference type="EMBL" id="CAJNRF010011698">
    <property type="protein sequence ID" value="CAF2134504.1"/>
    <property type="molecule type" value="Genomic_DNA"/>
</dbReference>
<evidence type="ECO:0000256" key="3">
    <source>
        <dbReference type="ARBA" id="ARBA00022723"/>
    </source>
</evidence>
<evidence type="ECO:0000313" key="10">
    <source>
        <dbReference type="EMBL" id="CAF2134504.1"/>
    </source>
</evidence>
<dbReference type="Proteomes" id="UP000676336">
    <property type="component" value="Unassembled WGS sequence"/>
</dbReference>
<evidence type="ECO:0000313" key="9">
    <source>
        <dbReference type="EMBL" id="CAF1929793.1"/>
    </source>
</evidence>
<dbReference type="EMBL" id="CAJNRE010000643">
    <property type="protein sequence ID" value="CAF1929793.1"/>
    <property type="molecule type" value="Genomic_DNA"/>
</dbReference>
<comment type="caution">
    <text evidence="8">The sequence shown here is derived from an EMBL/GenBank/DDBJ whole genome shotgun (WGS) entry which is preliminary data.</text>
</comment>
<keyword evidence="5" id="KW-0106">Calcium</keyword>
<dbReference type="Gene3D" id="1.10.238.10">
    <property type="entry name" value="EF-hand"/>
    <property type="match status" value="1"/>
</dbReference>
<keyword evidence="6" id="KW-0449">Lipoprotein</keyword>
<dbReference type="GO" id="GO:0005509">
    <property type="term" value="F:calcium ion binding"/>
    <property type="evidence" value="ECO:0007669"/>
    <property type="project" value="InterPro"/>
</dbReference>
<dbReference type="InterPro" id="IPR002048">
    <property type="entry name" value="EF_hand_dom"/>
</dbReference>
<feature type="domain" description="EF-hand" evidence="7">
    <location>
        <begin position="159"/>
        <end position="194"/>
    </location>
</feature>
<reference evidence="8" key="1">
    <citation type="submission" date="2021-02" db="EMBL/GenBank/DDBJ databases">
        <authorList>
            <person name="Nowell W R."/>
        </authorList>
    </citation>
    <scope>NUCLEOTIDE SEQUENCE</scope>
</reference>
<dbReference type="Proteomes" id="UP000663887">
    <property type="component" value="Unassembled WGS sequence"/>
</dbReference>
<dbReference type="InterPro" id="IPR011992">
    <property type="entry name" value="EF-hand-dom_pair"/>
</dbReference>
<dbReference type="AlphaFoldDB" id="A0A816H8C8"/>
<gene>
    <name evidence="12" type="ORF">GIL414_LOCUS42829</name>
    <name evidence="8" type="ORF">KQP761_LOCUS38287</name>
    <name evidence="9" type="ORF">MBJ925_LOCUS4011</name>
    <name evidence="13" type="ORF">SMN809_LOCUS65457</name>
    <name evidence="10" type="ORF">WKI299_LOCUS26953</name>
    <name evidence="11" type="ORF">XDN619_LOCUS31320</name>
</gene>
<evidence type="ECO:0000313" key="8">
    <source>
        <dbReference type="EMBL" id="CAF1685324.1"/>
    </source>
</evidence>
<evidence type="ECO:0000313" key="12">
    <source>
        <dbReference type="EMBL" id="CAF4694871.1"/>
    </source>
</evidence>
<protein>
    <recommendedName>
        <fullName evidence="7">EF-hand domain-containing protein</fullName>
    </recommendedName>
</protein>
<dbReference type="Proteomes" id="UP000663824">
    <property type="component" value="Unassembled WGS sequence"/>
</dbReference>
<dbReference type="PANTHER" id="PTHR23055">
    <property type="entry name" value="CALCIUM BINDING PROTEINS"/>
    <property type="match status" value="1"/>
</dbReference>
<evidence type="ECO:0000256" key="4">
    <source>
        <dbReference type="ARBA" id="ARBA00022737"/>
    </source>
</evidence>
<organism evidence="8 14">
    <name type="scientific">Rotaria magnacalcarata</name>
    <dbReference type="NCBI Taxonomy" id="392030"/>
    <lineage>
        <taxon>Eukaryota</taxon>
        <taxon>Metazoa</taxon>
        <taxon>Spiralia</taxon>
        <taxon>Gnathifera</taxon>
        <taxon>Rotifera</taxon>
        <taxon>Eurotatoria</taxon>
        <taxon>Bdelloidea</taxon>
        <taxon>Philodinida</taxon>
        <taxon>Philodinidae</taxon>
        <taxon>Rotaria</taxon>
    </lineage>
</organism>
<dbReference type="EMBL" id="CAJOBJ010124972">
    <property type="protein sequence ID" value="CAF4694871.1"/>
    <property type="molecule type" value="Genomic_DNA"/>
</dbReference>
<dbReference type="PANTHER" id="PTHR23055:SF178">
    <property type="entry name" value="NEUROCALCIN HOMOLOG"/>
    <property type="match status" value="1"/>
</dbReference>
<comment type="similarity">
    <text evidence="1">Belongs to the recoverin family.</text>
</comment>
<dbReference type="EMBL" id="CAJNOW010021769">
    <property type="protein sequence ID" value="CAF1685324.1"/>
    <property type="molecule type" value="Genomic_DNA"/>
</dbReference>
<dbReference type="EMBL" id="CAJNRG010015571">
    <property type="protein sequence ID" value="CAF2173227.1"/>
    <property type="molecule type" value="Genomic_DNA"/>
</dbReference>
<dbReference type="Pfam" id="PF13499">
    <property type="entry name" value="EF-hand_7"/>
    <property type="match status" value="1"/>
</dbReference>
<dbReference type="InterPro" id="IPR028846">
    <property type="entry name" value="Recoverin"/>
</dbReference>
<dbReference type="Proteomes" id="UP000663834">
    <property type="component" value="Unassembled WGS sequence"/>
</dbReference>
<proteinExistence type="inferred from homology"/>
<accession>A0A816H8C8</accession>
<evidence type="ECO:0000313" key="11">
    <source>
        <dbReference type="EMBL" id="CAF2173227.1"/>
    </source>
</evidence>
<dbReference type="PROSITE" id="PS50222">
    <property type="entry name" value="EF_HAND_2"/>
    <property type="match status" value="3"/>
</dbReference>
<dbReference type="SUPFAM" id="SSF47473">
    <property type="entry name" value="EF-hand"/>
    <property type="match status" value="1"/>
</dbReference>
<keyword evidence="2" id="KW-0519">Myristate</keyword>
<sequence length="199" mass="22744">MASKPEIPLKSVKTTSKVELSEKHLQALQKRSHLSEDEIRSTFEDFHSMASSGQLSLEEFTKLWSETSPPTRANDPESNHVTKRLFAFFDRDHSGKVDFNEFILASVLMAPGAPTQKLALLFVLCDFNSDGFLSIEEIEHMYLITKAGEDVLDQKEYEAFKTHLKTIFPTYDVKKDGKMSQKEFRNLCTNDDTFKRLVA</sequence>
<dbReference type="Pfam" id="PF13833">
    <property type="entry name" value="EF-hand_8"/>
    <property type="match status" value="1"/>
</dbReference>